<proteinExistence type="predicted"/>
<sequence length="100" mass="11702">MYFIVKNLNNTSDIELKFPVNNNFIGLSAIERSNCIRLILAIFESATEVINDIIFDEVSLFINKENTIYQITYTKKKNNLSYYVHISNNKDHPSLHKFIE</sequence>
<evidence type="ECO:0000313" key="2">
    <source>
        <dbReference type="Proteomes" id="UP000234420"/>
    </source>
</evidence>
<dbReference type="Proteomes" id="UP000234420">
    <property type="component" value="Unassembled WGS sequence"/>
</dbReference>
<name>A0A2N4UVH5_9GAMM</name>
<comment type="caution">
    <text evidence="1">The sequence shown here is derived from an EMBL/GenBank/DDBJ whole genome shotgun (WGS) entry which is preliminary data.</text>
</comment>
<dbReference type="AlphaFoldDB" id="A0A2N4UVH5"/>
<gene>
    <name evidence="1" type="ORF">CIK00_04295</name>
</gene>
<reference evidence="1 2" key="1">
    <citation type="journal article" date="2018" name="Syst. Appl. Microbiol.">
        <title>Photobacterium carnosum sp. nov., isolated from spoiled modified atmosphere packaged poultry meat.</title>
        <authorList>
            <person name="Hilgarth M."/>
            <person name="Fuertes S."/>
            <person name="Ehrmann M."/>
            <person name="Vogel R.F."/>
        </authorList>
    </citation>
    <scope>NUCLEOTIDE SEQUENCE [LARGE SCALE GENOMIC DNA]</scope>
    <source>
        <strain evidence="1 2">TMW 2.2021</strain>
    </source>
</reference>
<accession>A0A2N4UVH5</accession>
<protein>
    <submittedName>
        <fullName evidence="1">Uncharacterized protein</fullName>
    </submittedName>
</protein>
<dbReference type="EMBL" id="NPIB01000003">
    <property type="protein sequence ID" value="PLC59021.1"/>
    <property type="molecule type" value="Genomic_DNA"/>
</dbReference>
<keyword evidence="2" id="KW-1185">Reference proteome</keyword>
<evidence type="ECO:0000313" key="1">
    <source>
        <dbReference type="EMBL" id="PLC59021.1"/>
    </source>
</evidence>
<organism evidence="1 2">
    <name type="scientific">Photobacterium carnosum</name>
    <dbReference type="NCBI Taxonomy" id="2023717"/>
    <lineage>
        <taxon>Bacteria</taxon>
        <taxon>Pseudomonadati</taxon>
        <taxon>Pseudomonadota</taxon>
        <taxon>Gammaproteobacteria</taxon>
        <taxon>Vibrionales</taxon>
        <taxon>Vibrionaceae</taxon>
        <taxon>Photobacterium</taxon>
    </lineage>
</organism>